<keyword evidence="5" id="KW-0902">Two-component regulatory system</keyword>
<dbReference type="InterPro" id="IPR003661">
    <property type="entry name" value="HisK_dim/P_dom"/>
</dbReference>
<dbReference type="InterPro" id="IPR036097">
    <property type="entry name" value="HisK_dim/P_sf"/>
</dbReference>
<comment type="catalytic activity">
    <reaction evidence="1">
        <text>ATP + protein L-histidine = ADP + protein N-phospho-L-histidine.</text>
        <dbReference type="EC" id="2.7.13.3"/>
    </reaction>
</comment>
<dbReference type="AlphaFoldDB" id="B0NH74"/>
<evidence type="ECO:0000256" key="5">
    <source>
        <dbReference type="ARBA" id="ARBA00023012"/>
    </source>
</evidence>
<evidence type="ECO:0000313" key="7">
    <source>
        <dbReference type="Proteomes" id="UP000289664"/>
    </source>
</evidence>
<sequence>MRSSVIKIVNTLHKNKKMYILTGVIAALLVIFYALFAWYTVGKYELISEQIESLYAEKIIASSDRTLKSYIDRYQEELTYIIHRKDFQAQEAKILEEGTPDALLDYFKEQMVPGDLSYTDMVAIDNDTIVLSYDLSKGQILRKDIIQTINRGGCICAGKGGEAYLAFYERSENGVVYGLFINLAEFFETTLGKTDETENYEISLYDAKNPYYVYQMKDVVHAEQEPSEKVFKEKGLSYIQEAYEENKVTTNFYQNRNYGSGKLYRARIHSMPAYQTDNQLLSIAVSINYDKISAPAYVVIRRMIYAAVFIVICLIVFVMSMFYIIYRHNESLMEINNLKVKNRELSLLHDQMNDNLHHQRLETIGTLTSGIAHEFNNLLSPIMGYSVMALDVAEGEGEKEDLEDYLVEIYNSTKNAKTLIRRISDLSRKNSDMTIMQVEFDPLIRKEMEAIIATKPSNMIVNVNYQAEDAMITANPMQVSQMVLNLVINSIQAIQEAGNKTGEITVVTSCDTERVSLKVQDNGPGISKENLEKIYEPFFTTKEAGKGTGLGLAIVQQVVEEHRGTIEVQSEVGTGTTFSITFPRN</sequence>
<keyword evidence="3" id="KW-0597">Phosphoprotein</keyword>
<evidence type="ECO:0000256" key="4">
    <source>
        <dbReference type="ARBA" id="ARBA00022777"/>
    </source>
</evidence>
<gene>
    <name evidence="6" type="primary">zraS_2</name>
    <name evidence="6" type="ORF">HDCHBGLK_01866</name>
</gene>
<keyword evidence="7" id="KW-1185">Reference proteome</keyword>
<dbReference type="HOGENOM" id="CLU_455416_0_0_9"/>
<dbReference type="STRING" id="411468.CLOSCI_02829"/>
<dbReference type="Gene3D" id="3.30.565.10">
    <property type="entry name" value="Histidine kinase-like ATPase, C-terminal domain"/>
    <property type="match status" value="1"/>
</dbReference>
<dbReference type="EMBL" id="CP036170">
    <property type="protein sequence ID" value="QBF74464.1"/>
    <property type="molecule type" value="Genomic_DNA"/>
</dbReference>
<dbReference type="SUPFAM" id="SSF47384">
    <property type="entry name" value="Homodimeric domain of signal transducing histidine kinase"/>
    <property type="match status" value="1"/>
</dbReference>
<dbReference type="OrthoDB" id="9784397at2"/>
<proteinExistence type="predicted"/>
<dbReference type="CDD" id="cd00082">
    <property type="entry name" value="HisKA"/>
    <property type="match status" value="1"/>
</dbReference>
<dbReference type="PANTHER" id="PTHR43065:SF42">
    <property type="entry name" value="TWO-COMPONENT SENSOR PPRA"/>
    <property type="match status" value="1"/>
</dbReference>
<dbReference type="InterPro" id="IPR036890">
    <property type="entry name" value="HATPase_C_sf"/>
</dbReference>
<dbReference type="eggNOG" id="COG4191">
    <property type="taxonomic scope" value="Bacteria"/>
</dbReference>
<organism evidence="6 7">
    <name type="scientific">Clostridium scindens (strain ATCC 35704 / DSM 5676 / VPI 13733 / 19)</name>
    <dbReference type="NCBI Taxonomy" id="411468"/>
    <lineage>
        <taxon>Bacteria</taxon>
        <taxon>Bacillati</taxon>
        <taxon>Bacillota</taxon>
        <taxon>Clostridia</taxon>
        <taxon>Lachnospirales</taxon>
        <taxon>Lachnospiraceae</taxon>
    </lineage>
</organism>
<protein>
    <recommendedName>
        <fullName evidence="2">histidine kinase</fullName>
        <ecNumber evidence="2">2.7.13.3</ecNumber>
    </recommendedName>
</protein>
<evidence type="ECO:0000256" key="2">
    <source>
        <dbReference type="ARBA" id="ARBA00012438"/>
    </source>
</evidence>
<keyword evidence="4" id="KW-0418">Kinase</keyword>
<dbReference type="PRINTS" id="PR00344">
    <property type="entry name" value="BCTRLSENSOR"/>
</dbReference>
<dbReference type="PROSITE" id="PS50109">
    <property type="entry name" value="HIS_KIN"/>
    <property type="match status" value="1"/>
</dbReference>
<keyword evidence="6" id="KW-0808">Transferase</keyword>
<dbReference type="InterPro" id="IPR003594">
    <property type="entry name" value="HATPase_dom"/>
</dbReference>
<dbReference type="Proteomes" id="UP000289664">
    <property type="component" value="Chromosome"/>
</dbReference>
<dbReference type="InterPro" id="IPR005467">
    <property type="entry name" value="His_kinase_dom"/>
</dbReference>
<reference evidence="6 7" key="1">
    <citation type="journal article" date="2019" name="Appl. Environ. Microbiol.">
        <title>Clostridium scindens ATCC 35704: integration of nutritional requirements, the complete genome sequence, and global transcriptional responses to bile acids.</title>
        <authorList>
            <person name="Devendran S."/>
            <person name="Shrestha R."/>
            <person name="Alves J.M.P."/>
            <person name="Wolf P.G."/>
            <person name="Ly L."/>
            <person name="Hernandez A.G."/>
            <person name="Mendez-Garcia C."/>
            <person name="Inboden A."/>
            <person name="Wiley J."/>
            <person name="Paul O."/>
            <person name="Allen A."/>
            <person name="Springer E."/>
            <person name="Wright C.L."/>
            <person name="Fields C.J."/>
            <person name="Daniel S.L."/>
            <person name="Ridlon J.M."/>
        </authorList>
    </citation>
    <scope>NUCLEOTIDE SEQUENCE [LARGE SCALE GENOMIC DNA]</scope>
    <source>
        <strain evidence="6 7">ATCC 35704</strain>
    </source>
</reference>
<dbReference type="SMART" id="SM00388">
    <property type="entry name" value="HisKA"/>
    <property type="match status" value="1"/>
</dbReference>
<dbReference type="SMART" id="SM00387">
    <property type="entry name" value="HATPase_c"/>
    <property type="match status" value="1"/>
</dbReference>
<dbReference type="KEGG" id="csci:HDCHBGLK_01866"/>
<dbReference type="RefSeq" id="WP_004605527.1">
    <property type="nucleotide sequence ID" value="NZ_CP036170.1"/>
</dbReference>
<dbReference type="PANTHER" id="PTHR43065">
    <property type="entry name" value="SENSOR HISTIDINE KINASE"/>
    <property type="match status" value="1"/>
</dbReference>
<dbReference type="Pfam" id="PF02518">
    <property type="entry name" value="HATPase_c"/>
    <property type="match status" value="1"/>
</dbReference>
<dbReference type="Pfam" id="PF00512">
    <property type="entry name" value="HisKA"/>
    <property type="match status" value="1"/>
</dbReference>
<evidence type="ECO:0000256" key="3">
    <source>
        <dbReference type="ARBA" id="ARBA00022553"/>
    </source>
</evidence>
<dbReference type="GO" id="GO:0000155">
    <property type="term" value="F:phosphorelay sensor kinase activity"/>
    <property type="evidence" value="ECO:0007669"/>
    <property type="project" value="InterPro"/>
</dbReference>
<dbReference type="Gene3D" id="1.10.287.130">
    <property type="match status" value="1"/>
</dbReference>
<accession>B0NH74</accession>
<evidence type="ECO:0000256" key="1">
    <source>
        <dbReference type="ARBA" id="ARBA00000085"/>
    </source>
</evidence>
<dbReference type="EC" id="2.7.13.3" evidence="2"/>
<evidence type="ECO:0000313" key="6">
    <source>
        <dbReference type="EMBL" id="QBF74464.1"/>
    </source>
</evidence>
<dbReference type="SUPFAM" id="SSF55874">
    <property type="entry name" value="ATPase domain of HSP90 chaperone/DNA topoisomerase II/histidine kinase"/>
    <property type="match status" value="1"/>
</dbReference>
<dbReference type="GeneID" id="62696073"/>
<dbReference type="InterPro" id="IPR004358">
    <property type="entry name" value="Sig_transdc_His_kin-like_C"/>
</dbReference>
<name>B0NH74_CLOS5</name>